<dbReference type="SUPFAM" id="SSF82549">
    <property type="entry name" value="DAK1/DegV-like"/>
    <property type="match status" value="1"/>
</dbReference>
<protein>
    <submittedName>
        <fullName evidence="2">DegV family protein</fullName>
    </submittedName>
</protein>
<dbReference type="Gene3D" id="3.30.1180.10">
    <property type="match status" value="1"/>
</dbReference>
<proteinExistence type="predicted"/>
<dbReference type="InterPro" id="IPR043168">
    <property type="entry name" value="DegV_C"/>
</dbReference>
<sequence>MRIVSDSTADLPISIIKEYNVEIVPLRVHFGEEVFLDWIEMEPDKFYHKLTGSDILPRTSQPSPADFVKKYKEIGEGETIISIHISSNLSGTYQSAMMAKNMLPEMDIHVFDTKLASMAHGAVVMEAARAARENKSREEVLHLVKEMIDKVRVYFMVNTLEYLQKNGRIGRAQAMLGSLLKVKPILTLEEGIVTPKEKARGRSKALDRLVKICKDEFGSKQPVKIALIHGNVLEEVLRLKEMIEGVFNFEEAVISDLGAVIGSHTGPGVVGIVMYPHNDYLIG</sequence>
<dbReference type="PROSITE" id="PS51482">
    <property type="entry name" value="DEGV"/>
    <property type="match status" value="1"/>
</dbReference>
<evidence type="ECO:0000313" key="2">
    <source>
        <dbReference type="EMBL" id="RQD77837.1"/>
    </source>
</evidence>
<dbReference type="NCBIfam" id="TIGR00762">
    <property type="entry name" value="DegV"/>
    <property type="match status" value="1"/>
</dbReference>
<dbReference type="InterPro" id="IPR003797">
    <property type="entry name" value="DegV"/>
</dbReference>
<keyword evidence="1" id="KW-0446">Lipid-binding</keyword>
<gene>
    <name evidence="2" type="ORF">D5R97_01615</name>
</gene>
<reference evidence="2 3" key="1">
    <citation type="submission" date="2018-08" db="EMBL/GenBank/DDBJ databases">
        <title>The metabolism and importance of syntrophic acetate oxidation coupled to methane or sulfide production in haloalkaline environments.</title>
        <authorList>
            <person name="Timmers P.H.A."/>
            <person name="Vavourakis C.D."/>
            <person name="Sorokin D.Y."/>
            <person name="Sinninghe Damste J.S."/>
            <person name="Muyzer G."/>
            <person name="Stams A.J.M."/>
            <person name="Plugge C.M."/>
        </authorList>
    </citation>
    <scope>NUCLEOTIDE SEQUENCE [LARGE SCALE GENOMIC DNA]</scope>
    <source>
        <strain evidence="2">MSAO_Bac1</strain>
    </source>
</reference>
<name>A0A424YHW6_9FIRM</name>
<dbReference type="Proteomes" id="UP000285138">
    <property type="component" value="Unassembled WGS sequence"/>
</dbReference>
<dbReference type="PANTHER" id="PTHR33434:SF2">
    <property type="entry name" value="FATTY ACID-BINDING PROTEIN TM_1468"/>
    <property type="match status" value="1"/>
</dbReference>
<dbReference type="PANTHER" id="PTHR33434">
    <property type="entry name" value="DEGV DOMAIN-CONTAINING PROTEIN DR_1986-RELATED"/>
    <property type="match status" value="1"/>
</dbReference>
<accession>A0A424YHW6</accession>
<dbReference type="Pfam" id="PF02645">
    <property type="entry name" value="DegV"/>
    <property type="match status" value="1"/>
</dbReference>
<dbReference type="Gene3D" id="3.40.50.10170">
    <property type="match status" value="1"/>
</dbReference>
<dbReference type="AlphaFoldDB" id="A0A424YHW6"/>
<dbReference type="InterPro" id="IPR050270">
    <property type="entry name" value="DegV_domain_contain"/>
</dbReference>
<dbReference type="EMBL" id="QZAA01000053">
    <property type="protein sequence ID" value="RQD77837.1"/>
    <property type="molecule type" value="Genomic_DNA"/>
</dbReference>
<comment type="caution">
    <text evidence="2">The sequence shown here is derived from an EMBL/GenBank/DDBJ whole genome shotgun (WGS) entry which is preliminary data.</text>
</comment>
<organism evidence="2 3">
    <name type="scientific">Candidatus Syntrophonatronum acetioxidans</name>
    <dbReference type="NCBI Taxonomy" id="1795816"/>
    <lineage>
        <taxon>Bacteria</taxon>
        <taxon>Bacillati</taxon>
        <taxon>Bacillota</taxon>
        <taxon>Clostridia</taxon>
        <taxon>Eubacteriales</taxon>
        <taxon>Syntrophomonadaceae</taxon>
        <taxon>Candidatus Syntrophonatronum</taxon>
    </lineage>
</organism>
<evidence type="ECO:0000313" key="3">
    <source>
        <dbReference type="Proteomes" id="UP000285138"/>
    </source>
</evidence>
<evidence type="ECO:0000256" key="1">
    <source>
        <dbReference type="ARBA" id="ARBA00023121"/>
    </source>
</evidence>
<dbReference type="GO" id="GO:0008289">
    <property type="term" value="F:lipid binding"/>
    <property type="evidence" value="ECO:0007669"/>
    <property type="project" value="UniProtKB-KW"/>
</dbReference>